<reference evidence="2 3" key="2">
    <citation type="submission" date="2024-07" db="EMBL/GenBank/DDBJ databases">
        <authorList>
            <person name="Akdeniz Z."/>
        </authorList>
    </citation>
    <scope>NUCLEOTIDE SEQUENCE [LARGE SCALE GENOMIC DNA]</scope>
</reference>
<evidence type="ECO:0000313" key="2">
    <source>
        <dbReference type="EMBL" id="CAL6084251.1"/>
    </source>
</evidence>
<dbReference type="EMBL" id="CAXDID020000377">
    <property type="protein sequence ID" value="CAL6084251.1"/>
    <property type="molecule type" value="Genomic_DNA"/>
</dbReference>
<evidence type="ECO:0000313" key="3">
    <source>
        <dbReference type="Proteomes" id="UP001642409"/>
    </source>
</evidence>
<protein>
    <submittedName>
        <fullName evidence="2">Hypothetical_protein</fullName>
    </submittedName>
</protein>
<proteinExistence type="predicted"/>
<accession>A0AA86V3S0</accession>
<dbReference type="Proteomes" id="UP001642409">
    <property type="component" value="Unassembled WGS sequence"/>
</dbReference>
<name>A0AA86V3S0_9EUKA</name>
<evidence type="ECO:0000313" key="1">
    <source>
        <dbReference type="EMBL" id="CAI9975281.1"/>
    </source>
</evidence>
<organism evidence="1">
    <name type="scientific">Hexamita inflata</name>
    <dbReference type="NCBI Taxonomy" id="28002"/>
    <lineage>
        <taxon>Eukaryota</taxon>
        <taxon>Metamonada</taxon>
        <taxon>Diplomonadida</taxon>
        <taxon>Hexamitidae</taxon>
        <taxon>Hexamitinae</taxon>
        <taxon>Hexamita</taxon>
    </lineage>
</organism>
<keyword evidence="3" id="KW-1185">Reference proteome</keyword>
<dbReference type="AlphaFoldDB" id="A0AA86V3S0"/>
<dbReference type="EMBL" id="CATOUU010001166">
    <property type="protein sequence ID" value="CAI9975281.1"/>
    <property type="molecule type" value="Genomic_DNA"/>
</dbReference>
<reference evidence="1" key="1">
    <citation type="submission" date="2023-06" db="EMBL/GenBank/DDBJ databases">
        <authorList>
            <person name="Kurt Z."/>
        </authorList>
    </citation>
    <scope>NUCLEOTIDE SEQUENCE</scope>
</reference>
<sequence length="250" mass="30031">MSSIINEQYLINAIQRLLELTNNNHTYIIFQAMILPDNIYNLLLCQLSFDLNIQLETIQTIFADLSTKYLYMDFQFIQNSQQKLSVIITETQTDSQLIQITERRNKKQLINQSYKIPLSQFKQEFLEAVKTIMMEFDSRTDQLTDKELCLVLKNYFQSHDQNLFWERVQKEISYKTVLQLKQYFQKSFLQYQYEQISVNDKQKIVQLTRAMPQTKPSEIVDIFFNEKGSEIYFRRKVIMFVIYLKRLGQK</sequence>
<comment type="caution">
    <text evidence="1">The sequence shown here is derived from an EMBL/GenBank/DDBJ whole genome shotgun (WGS) entry which is preliminary data.</text>
</comment>
<gene>
    <name evidence="2" type="ORF">HINF_LOCUS62113</name>
    <name evidence="1" type="ORF">HINF_LOCUS62926</name>
</gene>